<evidence type="ECO:0000256" key="3">
    <source>
        <dbReference type="ARBA" id="ARBA00022801"/>
    </source>
</evidence>
<keyword evidence="7" id="KW-1133">Transmembrane helix</keyword>
<proteinExistence type="inferred from homology"/>
<keyword evidence="3 6" id="KW-0378">Hydrolase</keyword>
<keyword evidence="5 6" id="KW-0482">Metalloprotease</keyword>
<evidence type="ECO:0000313" key="9">
    <source>
        <dbReference type="EMBL" id="OTG28887.1"/>
    </source>
</evidence>
<gene>
    <name evidence="9" type="ORF">HannXRQ_Chr04g0116241</name>
</gene>
<keyword evidence="7" id="KW-0472">Membrane</keyword>
<evidence type="ECO:0000256" key="4">
    <source>
        <dbReference type="ARBA" id="ARBA00022833"/>
    </source>
</evidence>
<evidence type="ECO:0000256" key="1">
    <source>
        <dbReference type="ARBA" id="ARBA00022670"/>
    </source>
</evidence>
<dbReference type="Proteomes" id="UP000215914">
    <property type="component" value="Chromosome 4"/>
</dbReference>
<keyword evidence="4 6" id="KW-0862">Zinc</keyword>
<keyword evidence="7" id="KW-0812">Transmembrane</keyword>
<dbReference type="PANTHER" id="PTHR22726:SF1">
    <property type="entry name" value="METALLOENDOPEPTIDASE OMA1, MITOCHONDRIAL"/>
    <property type="match status" value="1"/>
</dbReference>
<comment type="cofactor">
    <cofactor evidence="6">
        <name>Zn(2+)</name>
        <dbReference type="ChEBI" id="CHEBI:29105"/>
    </cofactor>
    <text evidence="6">Binds 1 zinc ion per subunit.</text>
</comment>
<feature type="domain" description="Peptidase M48" evidence="8">
    <location>
        <begin position="183"/>
        <end position="326"/>
    </location>
</feature>
<evidence type="ECO:0000256" key="6">
    <source>
        <dbReference type="RuleBase" id="RU003983"/>
    </source>
</evidence>
<dbReference type="Gene3D" id="3.30.2010.10">
    <property type="entry name" value="Metalloproteases ('zincins'), catalytic domain"/>
    <property type="match status" value="1"/>
</dbReference>
<sequence>MAWYRRFKLGFDMINCRSKVTFPKPVVAITNYPINQSSKFTFTSHFQPVSVTKVTSQLRSSRVGCFGYRCYHVDSRPVRKSKLPNISRLFVLVGLAGIWVIGNAKTIWFIVSANAERVIGECQFQMIQAEFEGKVLPVMHPDRVRVVNILNKVIKVLTVLKYASNIKERKGLKLYVSYLERFKWDVLVVEDDAAFACCLPGGKIVVFRGLLEQFTTDDEIASVICHEVAHVVARHVPKRLTKNSWHAFVRQIFYMVDRPDLDPRAVFFMLDLPFSPRMEIEADKVGLLLMACAEYNPRVAPKVFEKMGQVSAFHDYLSVHPWGKARRIMLSEASEAISATTEGSIAGREVDT</sequence>
<keyword evidence="2" id="KW-0479">Metal-binding</keyword>
<dbReference type="STRING" id="4232.A0A251UZT9"/>
<dbReference type="EMBL" id="CM007893">
    <property type="protein sequence ID" value="OTG28887.1"/>
    <property type="molecule type" value="Genomic_DNA"/>
</dbReference>
<dbReference type="AlphaFoldDB" id="A0A251UZT9"/>
<keyword evidence="1 6" id="KW-0645">Protease</keyword>
<dbReference type="InterPro" id="IPR051156">
    <property type="entry name" value="Mito/Outer_Membr_Metalloprot"/>
</dbReference>
<dbReference type="GO" id="GO:0046872">
    <property type="term" value="F:metal ion binding"/>
    <property type="evidence" value="ECO:0007669"/>
    <property type="project" value="UniProtKB-KW"/>
</dbReference>
<feature type="transmembrane region" description="Helical" evidence="7">
    <location>
        <begin position="89"/>
        <end position="111"/>
    </location>
</feature>
<protein>
    <submittedName>
        <fullName evidence="9">Putative peptidase M48</fullName>
    </submittedName>
</protein>
<organism evidence="9 10">
    <name type="scientific">Helianthus annuus</name>
    <name type="common">Common sunflower</name>
    <dbReference type="NCBI Taxonomy" id="4232"/>
    <lineage>
        <taxon>Eukaryota</taxon>
        <taxon>Viridiplantae</taxon>
        <taxon>Streptophyta</taxon>
        <taxon>Embryophyta</taxon>
        <taxon>Tracheophyta</taxon>
        <taxon>Spermatophyta</taxon>
        <taxon>Magnoliopsida</taxon>
        <taxon>eudicotyledons</taxon>
        <taxon>Gunneridae</taxon>
        <taxon>Pentapetalae</taxon>
        <taxon>asterids</taxon>
        <taxon>campanulids</taxon>
        <taxon>Asterales</taxon>
        <taxon>Asteraceae</taxon>
        <taxon>Asteroideae</taxon>
        <taxon>Heliantheae alliance</taxon>
        <taxon>Heliantheae</taxon>
        <taxon>Helianthus</taxon>
    </lineage>
</organism>
<comment type="similarity">
    <text evidence="6">Belongs to the peptidase M48 family.</text>
</comment>
<reference evidence="10" key="1">
    <citation type="journal article" date="2017" name="Nature">
        <title>The sunflower genome provides insights into oil metabolism, flowering and Asterid evolution.</title>
        <authorList>
            <person name="Badouin H."/>
            <person name="Gouzy J."/>
            <person name="Grassa C.J."/>
            <person name="Murat F."/>
            <person name="Staton S.E."/>
            <person name="Cottret L."/>
            <person name="Lelandais-Briere C."/>
            <person name="Owens G.L."/>
            <person name="Carrere S."/>
            <person name="Mayjonade B."/>
            <person name="Legrand L."/>
            <person name="Gill N."/>
            <person name="Kane N.C."/>
            <person name="Bowers J.E."/>
            <person name="Hubner S."/>
            <person name="Bellec A."/>
            <person name="Berard A."/>
            <person name="Berges H."/>
            <person name="Blanchet N."/>
            <person name="Boniface M.C."/>
            <person name="Brunel D."/>
            <person name="Catrice O."/>
            <person name="Chaidir N."/>
            <person name="Claudel C."/>
            <person name="Donnadieu C."/>
            <person name="Faraut T."/>
            <person name="Fievet G."/>
            <person name="Helmstetter N."/>
            <person name="King M."/>
            <person name="Knapp S.J."/>
            <person name="Lai Z."/>
            <person name="Le Paslier M.C."/>
            <person name="Lippi Y."/>
            <person name="Lorenzon L."/>
            <person name="Mandel J.R."/>
            <person name="Marage G."/>
            <person name="Marchand G."/>
            <person name="Marquand E."/>
            <person name="Bret-Mestries E."/>
            <person name="Morien E."/>
            <person name="Nambeesan S."/>
            <person name="Nguyen T."/>
            <person name="Pegot-Espagnet P."/>
            <person name="Pouilly N."/>
            <person name="Raftis F."/>
            <person name="Sallet E."/>
            <person name="Schiex T."/>
            <person name="Thomas J."/>
            <person name="Vandecasteele C."/>
            <person name="Vares D."/>
            <person name="Vear F."/>
            <person name="Vautrin S."/>
            <person name="Crespi M."/>
            <person name="Mangin B."/>
            <person name="Burke J.M."/>
            <person name="Salse J."/>
            <person name="Munos S."/>
            <person name="Vincourt P."/>
            <person name="Rieseberg L.H."/>
            <person name="Langlade N.B."/>
        </authorList>
    </citation>
    <scope>NUCLEOTIDE SEQUENCE [LARGE SCALE GENOMIC DNA]</scope>
    <source>
        <strain evidence="10">cv. SF193</strain>
    </source>
</reference>
<dbReference type="InParanoid" id="A0A251UZT9"/>
<dbReference type="Pfam" id="PF01435">
    <property type="entry name" value="Peptidase_M48"/>
    <property type="match status" value="1"/>
</dbReference>
<dbReference type="GO" id="GO:0004222">
    <property type="term" value="F:metalloendopeptidase activity"/>
    <property type="evidence" value="ECO:0000318"/>
    <property type="project" value="GO_Central"/>
</dbReference>
<name>A0A251UZT9_HELAN</name>
<dbReference type="GO" id="GO:0051603">
    <property type="term" value="P:proteolysis involved in protein catabolic process"/>
    <property type="evidence" value="ECO:0000318"/>
    <property type="project" value="GO_Central"/>
</dbReference>
<dbReference type="PANTHER" id="PTHR22726">
    <property type="entry name" value="METALLOENDOPEPTIDASE OMA1"/>
    <property type="match status" value="1"/>
</dbReference>
<evidence type="ECO:0000256" key="2">
    <source>
        <dbReference type="ARBA" id="ARBA00022723"/>
    </source>
</evidence>
<dbReference type="OrthoDB" id="7464992at2759"/>
<accession>A0A251UZT9</accession>
<dbReference type="GO" id="GO:0016020">
    <property type="term" value="C:membrane"/>
    <property type="evidence" value="ECO:0000318"/>
    <property type="project" value="GO_Central"/>
</dbReference>
<evidence type="ECO:0000256" key="7">
    <source>
        <dbReference type="SAM" id="Phobius"/>
    </source>
</evidence>
<dbReference type="CDD" id="cd07331">
    <property type="entry name" value="M48C_Oma1_like"/>
    <property type="match status" value="1"/>
</dbReference>
<dbReference type="InterPro" id="IPR001915">
    <property type="entry name" value="Peptidase_M48"/>
</dbReference>
<keyword evidence="10" id="KW-1185">Reference proteome</keyword>
<evidence type="ECO:0000259" key="8">
    <source>
        <dbReference type="Pfam" id="PF01435"/>
    </source>
</evidence>
<evidence type="ECO:0000256" key="5">
    <source>
        <dbReference type="ARBA" id="ARBA00023049"/>
    </source>
</evidence>
<evidence type="ECO:0000313" key="10">
    <source>
        <dbReference type="Proteomes" id="UP000215914"/>
    </source>
</evidence>